<evidence type="ECO:0008006" key="5">
    <source>
        <dbReference type="Google" id="ProtNLM"/>
    </source>
</evidence>
<keyword evidence="2" id="KW-0732">Signal</keyword>
<feature type="signal peptide" evidence="2">
    <location>
        <begin position="1"/>
        <end position="26"/>
    </location>
</feature>
<dbReference type="AlphaFoldDB" id="A0A229UP50"/>
<feature type="region of interest" description="Disordered" evidence="1">
    <location>
        <begin position="142"/>
        <end position="164"/>
    </location>
</feature>
<sequence length="251" mass="26907">MVKNWKNTAMAALMLALALGSGGAASAQTADGQQAAAETKSVAAVKAIEGKQAGKVWISHAFGMLGGPVHEQQYIKLLVKAYAPETGKEWAAALEERKSVEQKLAKPILITTTASQEQGQPADEKQQLFISSKPDTLTSVLPEKTDAESVGEAEGTTDPMPDGTLRMKRIFISKDAKAVEPDMVLEDVTAFPAEVKLNLEFTKAVEAEDAAALKTLLPQLLEQYKQQTAELSKAAEAQADEQGLKENQENK</sequence>
<evidence type="ECO:0000313" key="3">
    <source>
        <dbReference type="EMBL" id="OXM85133.1"/>
    </source>
</evidence>
<reference evidence="3 4" key="1">
    <citation type="submission" date="2017-07" db="EMBL/GenBank/DDBJ databases">
        <title>Genome sequencing and assembly of Paenibacillus rigui.</title>
        <authorList>
            <person name="Mayilraj S."/>
        </authorList>
    </citation>
    <scope>NUCLEOTIDE SEQUENCE [LARGE SCALE GENOMIC DNA]</scope>
    <source>
        <strain evidence="3 4">JCM 16352</strain>
    </source>
</reference>
<feature type="chain" id="PRO_5038633850" description="Bypass of forespore C C-terminal domain-containing protein" evidence="2">
    <location>
        <begin position="27"/>
        <end position="251"/>
    </location>
</feature>
<dbReference type="RefSeq" id="WP_094015896.1">
    <property type="nucleotide sequence ID" value="NZ_NMQW01000023.1"/>
</dbReference>
<dbReference type="OrthoDB" id="2654642at2"/>
<dbReference type="EMBL" id="NMQW01000023">
    <property type="protein sequence ID" value="OXM85133.1"/>
    <property type="molecule type" value="Genomic_DNA"/>
</dbReference>
<gene>
    <name evidence="3" type="ORF">CF651_16120</name>
</gene>
<feature type="region of interest" description="Disordered" evidence="1">
    <location>
        <begin position="232"/>
        <end position="251"/>
    </location>
</feature>
<comment type="caution">
    <text evidence="3">The sequence shown here is derived from an EMBL/GenBank/DDBJ whole genome shotgun (WGS) entry which is preliminary data.</text>
</comment>
<evidence type="ECO:0000313" key="4">
    <source>
        <dbReference type="Proteomes" id="UP000215509"/>
    </source>
</evidence>
<dbReference type="Proteomes" id="UP000215509">
    <property type="component" value="Unassembled WGS sequence"/>
</dbReference>
<feature type="compositionally biased region" description="Basic and acidic residues" evidence="1">
    <location>
        <begin position="242"/>
        <end position="251"/>
    </location>
</feature>
<evidence type="ECO:0000256" key="1">
    <source>
        <dbReference type="SAM" id="MobiDB-lite"/>
    </source>
</evidence>
<organism evidence="3 4">
    <name type="scientific">Paenibacillus rigui</name>
    <dbReference type="NCBI Taxonomy" id="554312"/>
    <lineage>
        <taxon>Bacteria</taxon>
        <taxon>Bacillati</taxon>
        <taxon>Bacillota</taxon>
        <taxon>Bacilli</taxon>
        <taxon>Bacillales</taxon>
        <taxon>Paenibacillaceae</taxon>
        <taxon>Paenibacillus</taxon>
    </lineage>
</organism>
<proteinExistence type="predicted"/>
<evidence type="ECO:0000256" key="2">
    <source>
        <dbReference type="SAM" id="SignalP"/>
    </source>
</evidence>
<protein>
    <recommendedName>
        <fullName evidence="5">Bypass of forespore C C-terminal domain-containing protein</fullName>
    </recommendedName>
</protein>
<accession>A0A229UP50</accession>
<name>A0A229UP50_9BACL</name>
<keyword evidence="4" id="KW-1185">Reference proteome</keyword>